<protein>
    <submittedName>
        <fullName evidence="2">Transposase</fullName>
    </submittedName>
</protein>
<proteinExistence type="predicted"/>
<dbReference type="EMBL" id="JBHTIH010000003">
    <property type="protein sequence ID" value="MFD0738755.1"/>
    <property type="molecule type" value="Genomic_DNA"/>
</dbReference>
<organism evidence="2 3">
    <name type="scientific">Lysobacter koreensis</name>
    <dbReference type="NCBI Taxonomy" id="266122"/>
    <lineage>
        <taxon>Bacteria</taxon>
        <taxon>Pseudomonadati</taxon>
        <taxon>Pseudomonadota</taxon>
        <taxon>Gammaproteobacteria</taxon>
        <taxon>Lysobacterales</taxon>
        <taxon>Lysobacteraceae</taxon>
        <taxon>Lysobacter</taxon>
    </lineage>
</organism>
<dbReference type="SMART" id="SM01321">
    <property type="entry name" value="Y1_Tnp"/>
    <property type="match status" value="1"/>
</dbReference>
<dbReference type="Gene3D" id="3.30.70.1290">
    <property type="entry name" value="Transposase IS200-like"/>
    <property type="match status" value="1"/>
</dbReference>
<dbReference type="Proteomes" id="UP001597090">
    <property type="component" value="Unassembled WGS sequence"/>
</dbReference>
<dbReference type="NCBIfam" id="NF047646">
    <property type="entry name" value="REP_Tyr_transpos"/>
    <property type="match status" value="1"/>
</dbReference>
<name>A0ABW2YKE5_9GAMM</name>
<accession>A0ABW2YKE5</accession>
<dbReference type="PANTHER" id="PTHR36966:SF1">
    <property type="entry name" value="REP-ASSOCIATED TYROSINE TRANSPOSASE"/>
    <property type="match status" value="1"/>
</dbReference>
<dbReference type="InterPro" id="IPR036515">
    <property type="entry name" value="Transposase_17_sf"/>
</dbReference>
<dbReference type="InterPro" id="IPR002686">
    <property type="entry name" value="Transposase_17"/>
</dbReference>
<dbReference type="InterPro" id="IPR052715">
    <property type="entry name" value="RAYT_transposase"/>
</dbReference>
<dbReference type="Pfam" id="PF01797">
    <property type="entry name" value="Y1_Tnp"/>
    <property type="match status" value="1"/>
</dbReference>
<comment type="caution">
    <text evidence="2">The sequence shown here is derived from an EMBL/GenBank/DDBJ whole genome shotgun (WGS) entry which is preliminary data.</text>
</comment>
<keyword evidence="3" id="KW-1185">Reference proteome</keyword>
<dbReference type="RefSeq" id="WP_386811721.1">
    <property type="nucleotide sequence ID" value="NZ_JBHTIH010000003.1"/>
</dbReference>
<gene>
    <name evidence="2" type="ORF">ACFQZQ_05625</name>
</gene>
<feature type="domain" description="Transposase IS200-like" evidence="1">
    <location>
        <begin position="13"/>
        <end position="124"/>
    </location>
</feature>
<evidence type="ECO:0000313" key="3">
    <source>
        <dbReference type="Proteomes" id="UP001597090"/>
    </source>
</evidence>
<dbReference type="SUPFAM" id="SSF143422">
    <property type="entry name" value="Transposase IS200-like"/>
    <property type="match status" value="1"/>
</dbReference>
<sequence length="151" mass="17412">MTNPTLRRGRMSEIGAYYAVTMVTHRHKPYLGNVDQARPVIAELAACKGAESLAWVVMPDHVHWLFQLRLGTLSGCVQAMKSRSSRTIRASAGSCEPLWQAGFYDHRLRNDDDLPAQARYIVANPLRRGLVQRIDEYPFWWCRWIRREADL</sequence>
<reference evidence="3" key="1">
    <citation type="journal article" date="2019" name="Int. J. Syst. Evol. Microbiol.">
        <title>The Global Catalogue of Microorganisms (GCM) 10K type strain sequencing project: providing services to taxonomists for standard genome sequencing and annotation.</title>
        <authorList>
            <consortium name="The Broad Institute Genomics Platform"/>
            <consortium name="The Broad Institute Genome Sequencing Center for Infectious Disease"/>
            <person name="Wu L."/>
            <person name="Ma J."/>
        </authorList>
    </citation>
    <scope>NUCLEOTIDE SEQUENCE [LARGE SCALE GENOMIC DNA]</scope>
    <source>
        <strain evidence="3">CCUG 55491</strain>
    </source>
</reference>
<evidence type="ECO:0000313" key="2">
    <source>
        <dbReference type="EMBL" id="MFD0738755.1"/>
    </source>
</evidence>
<dbReference type="PANTHER" id="PTHR36966">
    <property type="entry name" value="REP-ASSOCIATED TYROSINE TRANSPOSASE"/>
    <property type="match status" value="1"/>
</dbReference>
<evidence type="ECO:0000259" key="1">
    <source>
        <dbReference type="SMART" id="SM01321"/>
    </source>
</evidence>